<dbReference type="PANTHER" id="PTHR37393">
    <property type="entry name" value="AT-RICH INTERACTIVE DOMAIN-CONTAINING PROTEIN 1A-LIKE"/>
    <property type="match status" value="1"/>
</dbReference>
<keyword evidence="2 4" id="KW-0863">Zinc-finger</keyword>
<accession>A0A388LJ08</accession>
<dbReference type="EMBL" id="BFEA01000402">
    <property type="protein sequence ID" value="GBG82298.1"/>
    <property type="molecule type" value="Genomic_DNA"/>
</dbReference>
<evidence type="ECO:0000259" key="6">
    <source>
        <dbReference type="PROSITE" id="PS50089"/>
    </source>
</evidence>
<evidence type="ECO:0000256" key="5">
    <source>
        <dbReference type="SAM" id="Coils"/>
    </source>
</evidence>
<dbReference type="InterPro" id="IPR017907">
    <property type="entry name" value="Znf_RING_CS"/>
</dbReference>
<gene>
    <name evidence="7" type="ORF">CBR_g34582</name>
</gene>
<evidence type="ECO:0000313" key="7">
    <source>
        <dbReference type="EMBL" id="GBG82298.1"/>
    </source>
</evidence>
<feature type="coiled-coil region" evidence="5">
    <location>
        <begin position="174"/>
        <end position="292"/>
    </location>
</feature>
<dbReference type="Gene3D" id="3.30.40.10">
    <property type="entry name" value="Zinc/RING finger domain, C3HC4 (zinc finger)"/>
    <property type="match status" value="1"/>
</dbReference>
<dbReference type="PROSITE" id="PS00518">
    <property type="entry name" value="ZF_RING_1"/>
    <property type="match status" value="1"/>
</dbReference>
<dbReference type="InterPro" id="IPR001841">
    <property type="entry name" value="Znf_RING"/>
</dbReference>
<keyword evidence="8" id="KW-1185">Reference proteome</keyword>
<keyword evidence="1" id="KW-0479">Metal-binding</keyword>
<keyword evidence="3" id="KW-0862">Zinc</keyword>
<dbReference type="Gramene" id="GBG82298">
    <property type="protein sequence ID" value="GBG82298"/>
    <property type="gene ID" value="CBR_g34582"/>
</dbReference>
<dbReference type="STRING" id="69332.A0A388LJ08"/>
<evidence type="ECO:0000313" key="8">
    <source>
        <dbReference type="Proteomes" id="UP000265515"/>
    </source>
</evidence>
<evidence type="ECO:0000256" key="2">
    <source>
        <dbReference type="ARBA" id="ARBA00022771"/>
    </source>
</evidence>
<name>A0A388LJ08_CHABU</name>
<evidence type="ECO:0000256" key="3">
    <source>
        <dbReference type="ARBA" id="ARBA00022833"/>
    </source>
</evidence>
<comment type="caution">
    <text evidence="7">The sequence shown here is derived from an EMBL/GenBank/DDBJ whole genome shotgun (WGS) entry which is preliminary data.</text>
</comment>
<evidence type="ECO:0000256" key="1">
    <source>
        <dbReference type="ARBA" id="ARBA00022723"/>
    </source>
</evidence>
<dbReference type="InterPro" id="IPR013083">
    <property type="entry name" value="Znf_RING/FYVE/PHD"/>
</dbReference>
<sequence>MGIEAERVVHDRALLEIVELVCPICGNLLSPEDTVETPCGHLFCSACVAPFITSHSKCPQDLSQVQMTDLKPVKESNTYVYRMLGRSLVRCVRHGDGCNWVGELSEAAAHSSQCSVPAGQRLVVPGSSTDESLLASLICPRGRERGEDICFSCDEKNFQIAILRSEVDQKVMEIEALMLKLSEISKENEEKSKQVMEMQQMMEMQKETEIGMLRSDVDKKIMENGELMLKLAESLKEKEEKCEQAVEMQQDVDKLRDDWELMLELAESLKENEEKCKQVMEMQQGIEKLRDRWKAHTSYSNRPSGCEGS</sequence>
<dbReference type="SUPFAM" id="SSF57850">
    <property type="entry name" value="RING/U-box"/>
    <property type="match status" value="1"/>
</dbReference>
<dbReference type="Proteomes" id="UP000265515">
    <property type="component" value="Unassembled WGS sequence"/>
</dbReference>
<organism evidence="7 8">
    <name type="scientific">Chara braunii</name>
    <name type="common">Braun's stonewort</name>
    <dbReference type="NCBI Taxonomy" id="69332"/>
    <lineage>
        <taxon>Eukaryota</taxon>
        <taxon>Viridiplantae</taxon>
        <taxon>Streptophyta</taxon>
        <taxon>Charophyceae</taxon>
        <taxon>Charales</taxon>
        <taxon>Characeae</taxon>
        <taxon>Chara</taxon>
    </lineage>
</organism>
<evidence type="ECO:0000256" key="4">
    <source>
        <dbReference type="PROSITE-ProRule" id="PRU00175"/>
    </source>
</evidence>
<dbReference type="PROSITE" id="PS50089">
    <property type="entry name" value="ZF_RING_2"/>
    <property type="match status" value="1"/>
</dbReference>
<proteinExistence type="predicted"/>
<dbReference type="PANTHER" id="PTHR37393:SF1">
    <property type="entry name" value="AT-RICH INTERACTIVE DOMAIN-CONTAINING PROTEIN 1A-LIKE"/>
    <property type="match status" value="1"/>
</dbReference>
<dbReference type="OrthoDB" id="9049620at2759"/>
<feature type="domain" description="RING-type" evidence="6">
    <location>
        <begin position="22"/>
        <end position="61"/>
    </location>
</feature>
<dbReference type="Pfam" id="PF13639">
    <property type="entry name" value="zf-RING_2"/>
    <property type="match status" value="1"/>
</dbReference>
<dbReference type="SMART" id="SM00184">
    <property type="entry name" value="RING"/>
    <property type="match status" value="1"/>
</dbReference>
<dbReference type="GO" id="GO:0008270">
    <property type="term" value="F:zinc ion binding"/>
    <property type="evidence" value="ECO:0007669"/>
    <property type="project" value="UniProtKB-KW"/>
</dbReference>
<keyword evidence="5" id="KW-0175">Coiled coil</keyword>
<protein>
    <recommendedName>
        <fullName evidence="6">RING-type domain-containing protein</fullName>
    </recommendedName>
</protein>
<reference evidence="7 8" key="1">
    <citation type="journal article" date="2018" name="Cell">
        <title>The Chara Genome: Secondary Complexity and Implications for Plant Terrestrialization.</title>
        <authorList>
            <person name="Nishiyama T."/>
            <person name="Sakayama H."/>
            <person name="Vries J.D."/>
            <person name="Buschmann H."/>
            <person name="Saint-Marcoux D."/>
            <person name="Ullrich K.K."/>
            <person name="Haas F.B."/>
            <person name="Vanderstraeten L."/>
            <person name="Becker D."/>
            <person name="Lang D."/>
            <person name="Vosolsobe S."/>
            <person name="Rombauts S."/>
            <person name="Wilhelmsson P.K.I."/>
            <person name="Janitza P."/>
            <person name="Kern R."/>
            <person name="Heyl A."/>
            <person name="Rumpler F."/>
            <person name="Villalobos L.I.A.C."/>
            <person name="Clay J.M."/>
            <person name="Skokan R."/>
            <person name="Toyoda A."/>
            <person name="Suzuki Y."/>
            <person name="Kagoshima H."/>
            <person name="Schijlen E."/>
            <person name="Tajeshwar N."/>
            <person name="Catarino B."/>
            <person name="Hetherington A.J."/>
            <person name="Saltykova A."/>
            <person name="Bonnot C."/>
            <person name="Breuninger H."/>
            <person name="Symeonidi A."/>
            <person name="Radhakrishnan G.V."/>
            <person name="Van Nieuwerburgh F."/>
            <person name="Deforce D."/>
            <person name="Chang C."/>
            <person name="Karol K.G."/>
            <person name="Hedrich R."/>
            <person name="Ulvskov P."/>
            <person name="Glockner G."/>
            <person name="Delwiche C.F."/>
            <person name="Petrasek J."/>
            <person name="Van de Peer Y."/>
            <person name="Friml J."/>
            <person name="Beilby M."/>
            <person name="Dolan L."/>
            <person name="Kohara Y."/>
            <person name="Sugano S."/>
            <person name="Fujiyama A."/>
            <person name="Delaux P.-M."/>
            <person name="Quint M."/>
            <person name="TheiBen G."/>
            <person name="Hagemann M."/>
            <person name="Harholt J."/>
            <person name="Dunand C."/>
            <person name="Zachgo S."/>
            <person name="Langdale J."/>
            <person name="Maumus F."/>
            <person name="Straeten D.V.D."/>
            <person name="Gould S.B."/>
            <person name="Rensing S.A."/>
        </authorList>
    </citation>
    <scope>NUCLEOTIDE SEQUENCE [LARGE SCALE GENOMIC DNA]</scope>
    <source>
        <strain evidence="7 8">S276</strain>
    </source>
</reference>
<dbReference type="AlphaFoldDB" id="A0A388LJ08"/>